<reference evidence="2" key="1">
    <citation type="journal article" date="2023" name="G3 (Bethesda)">
        <title>A reference genome for the long-term kleptoplast-retaining sea slug Elysia crispata morphotype clarki.</title>
        <authorList>
            <person name="Eastman K.E."/>
            <person name="Pendleton A.L."/>
            <person name="Shaikh M.A."/>
            <person name="Suttiyut T."/>
            <person name="Ogas R."/>
            <person name="Tomko P."/>
            <person name="Gavelis G."/>
            <person name="Widhalm J.R."/>
            <person name="Wisecaver J.H."/>
        </authorList>
    </citation>
    <scope>NUCLEOTIDE SEQUENCE</scope>
    <source>
        <strain evidence="2">ECLA1</strain>
    </source>
</reference>
<comment type="caution">
    <text evidence="2">The sequence shown here is derived from an EMBL/GenBank/DDBJ whole genome shotgun (WGS) entry which is preliminary data.</text>
</comment>
<dbReference type="AlphaFoldDB" id="A0AAE1ATF6"/>
<protein>
    <submittedName>
        <fullName evidence="2">Uncharacterized protein</fullName>
    </submittedName>
</protein>
<evidence type="ECO:0000256" key="1">
    <source>
        <dbReference type="SAM" id="Phobius"/>
    </source>
</evidence>
<keyword evidence="3" id="KW-1185">Reference proteome</keyword>
<name>A0AAE1ATF6_9GAST</name>
<sequence>APQVPRWPSSQSCFLKDVENLLAIAAVVFCARDQGSWFLAVSEPGSPHRIGQSHYHLNSGLPGMPSGQIHKNLAKEAQSLAAESAREVRFLYSSFLFCVYKSGTICSLYCLIVIAIISSLIKALSS</sequence>
<keyword evidence="1" id="KW-0812">Transmembrane</keyword>
<keyword evidence="1" id="KW-1133">Transmembrane helix</keyword>
<organism evidence="2 3">
    <name type="scientific">Elysia crispata</name>
    <name type="common">lettuce slug</name>
    <dbReference type="NCBI Taxonomy" id="231223"/>
    <lineage>
        <taxon>Eukaryota</taxon>
        <taxon>Metazoa</taxon>
        <taxon>Spiralia</taxon>
        <taxon>Lophotrochozoa</taxon>
        <taxon>Mollusca</taxon>
        <taxon>Gastropoda</taxon>
        <taxon>Heterobranchia</taxon>
        <taxon>Euthyneura</taxon>
        <taxon>Panpulmonata</taxon>
        <taxon>Sacoglossa</taxon>
        <taxon>Placobranchoidea</taxon>
        <taxon>Plakobranchidae</taxon>
        <taxon>Elysia</taxon>
    </lineage>
</organism>
<gene>
    <name evidence="2" type="ORF">RRG08_002879</name>
</gene>
<dbReference type="EMBL" id="JAWDGP010001233">
    <property type="protein sequence ID" value="KAK3793459.1"/>
    <property type="molecule type" value="Genomic_DNA"/>
</dbReference>
<evidence type="ECO:0000313" key="3">
    <source>
        <dbReference type="Proteomes" id="UP001283361"/>
    </source>
</evidence>
<feature type="non-terminal residue" evidence="2">
    <location>
        <position position="1"/>
    </location>
</feature>
<evidence type="ECO:0000313" key="2">
    <source>
        <dbReference type="EMBL" id="KAK3793459.1"/>
    </source>
</evidence>
<proteinExistence type="predicted"/>
<accession>A0AAE1ATF6</accession>
<feature type="transmembrane region" description="Helical" evidence="1">
    <location>
        <begin position="95"/>
        <end position="121"/>
    </location>
</feature>
<keyword evidence="1" id="KW-0472">Membrane</keyword>
<dbReference type="Proteomes" id="UP001283361">
    <property type="component" value="Unassembled WGS sequence"/>
</dbReference>